<keyword evidence="1" id="KW-0472">Membrane</keyword>
<evidence type="ECO:0000256" key="1">
    <source>
        <dbReference type="SAM" id="Phobius"/>
    </source>
</evidence>
<dbReference type="Gene3D" id="1.10.8.10">
    <property type="entry name" value="DNA helicase RuvA subunit, C-terminal domain"/>
    <property type="match status" value="1"/>
</dbReference>
<accession>A0A1M5XPQ4</accession>
<dbReference type="Pfam" id="PF14242">
    <property type="entry name" value="DUF4342"/>
    <property type="match status" value="1"/>
</dbReference>
<name>A0A1M5XPQ4_9CLOT</name>
<dbReference type="CDD" id="cd14360">
    <property type="entry name" value="UBA_NAC_like_bac"/>
    <property type="match status" value="1"/>
</dbReference>
<reference evidence="3 4" key="1">
    <citation type="submission" date="2016-11" db="EMBL/GenBank/DDBJ databases">
        <authorList>
            <person name="Jaros S."/>
            <person name="Januszkiewicz K."/>
            <person name="Wedrychowicz H."/>
        </authorList>
    </citation>
    <scope>NUCLEOTIDE SEQUENCE [LARGE SCALE GENOMIC DNA]</scope>
    <source>
        <strain evidence="3 4">DSM 3089</strain>
    </source>
</reference>
<protein>
    <recommendedName>
        <fullName evidence="2">DUF4342 domain-containing protein</fullName>
    </recommendedName>
</protein>
<organism evidence="3 4">
    <name type="scientific">Clostridium collagenovorans DSM 3089</name>
    <dbReference type="NCBI Taxonomy" id="1121306"/>
    <lineage>
        <taxon>Bacteria</taxon>
        <taxon>Bacillati</taxon>
        <taxon>Bacillota</taxon>
        <taxon>Clostridia</taxon>
        <taxon>Eubacteriales</taxon>
        <taxon>Clostridiaceae</taxon>
        <taxon>Clostridium</taxon>
    </lineage>
</organism>
<feature type="transmembrane region" description="Helical" evidence="1">
    <location>
        <begin position="100"/>
        <end position="123"/>
    </location>
</feature>
<dbReference type="EMBL" id="FQXP01000009">
    <property type="protein sequence ID" value="SHI01815.1"/>
    <property type="molecule type" value="Genomic_DNA"/>
</dbReference>
<evidence type="ECO:0000259" key="2">
    <source>
        <dbReference type="Pfam" id="PF14242"/>
    </source>
</evidence>
<evidence type="ECO:0000313" key="3">
    <source>
        <dbReference type="EMBL" id="SHI01815.1"/>
    </source>
</evidence>
<dbReference type="AlphaFoldDB" id="A0A1M5XPQ4"/>
<gene>
    <name evidence="3" type="ORF">SAMN02745196_02371</name>
</gene>
<dbReference type="SUPFAM" id="SSF46934">
    <property type="entry name" value="UBA-like"/>
    <property type="match status" value="1"/>
</dbReference>
<keyword evidence="1" id="KW-1133">Transmembrane helix</keyword>
<dbReference type="OrthoDB" id="129626at2"/>
<sequence length="217" mass="24852">MEITLEKIDLIRERLGVSYAEAKEALVECDGNVVEALIYLEEKYDNAKSDVNSQIKEEIYTSTEEFKQWFKDLIRKGNLRRIKVKKDDKTIVDVPVNTGIAAGLIACIWTPIIVIGVATAVVAKLTIEITREDGSVEVVNAIIKNAVNETVDKFKDMKEEFKSRSNDEYSHFSQDDNDETIYTYTVKYDEMGNEEVEVKCKEEVKFEDDEKDTNKDN</sequence>
<keyword evidence="1" id="KW-0812">Transmembrane</keyword>
<keyword evidence="4" id="KW-1185">Reference proteome</keyword>
<dbReference type="STRING" id="1121306.SAMN02745196_02371"/>
<dbReference type="Proteomes" id="UP000184526">
    <property type="component" value="Unassembled WGS sequence"/>
</dbReference>
<evidence type="ECO:0000313" key="4">
    <source>
        <dbReference type="Proteomes" id="UP000184526"/>
    </source>
</evidence>
<dbReference type="InterPro" id="IPR009060">
    <property type="entry name" value="UBA-like_sf"/>
</dbReference>
<proteinExistence type="predicted"/>
<dbReference type="InterPro" id="IPR025642">
    <property type="entry name" value="DUF4342"/>
</dbReference>
<dbReference type="RefSeq" id="WP_072832225.1">
    <property type="nucleotide sequence ID" value="NZ_FQXP01000009.1"/>
</dbReference>
<feature type="domain" description="DUF4342" evidence="2">
    <location>
        <begin position="53"/>
        <end position="131"/>
    </location>
</feature>